<dbReference type="GO" id="GO:0005524">
    <property type="term" value="F:ATP binding"/>
    <property type="evidence" value="ECO:0007669"/>
    <property type="project" value="UniProtKB-KW"/>
</dbReference>
<evidence type="ECO:0000256" key="9">
    <source>
        <dbReference type="ARBA" id="ARBA00023125"/>
    </source>
</evidence>
<dbReference type="GO" id="GO:0004518">
    <property type="term" value="F:nuclease activity"/>
    <property type="evidence" value="ECO:0007669"/>
    <property type="project" value="UniProtKB-KW"/>
</dbReference>
<dbReference type="InterPro" id="IPR027417">
    <property type="entry name" value="P-loop_NTPase"/>
</dbReference>
<keyword evidence="5" id="KW-0227">DNA damage</keyword>
<accession>A0A0F9ETD2</accession>
<dbReference type="Gene3D" id="1.20.1580.10">
    <property type="entry name" value="ABC transporter ATPase like domain"/>
    <property type="match status" value="2"/>
</dbReference>
<keyword evidence="4" id="KW-0547">Nucleotide-binding</keyword>
<evidence type="ECO:0008006" key="12">
    <source>
        <dbReference type="Google" id="ProtNLM"/>
    </source>
</evidence>
<protein>
    <recommendedName>
        <fullName evidence="12">UvrA interaction domain-containing protein</fullName>
    </recommendedName>
</protein>
<dbReference type="GO" id="GO:0003677">
    <property type="term" value="F:DNA binding"/>
    <property type="evidence" value="ECO:0007669"/>
    <property type="project" value="UniProtKB-KW"/>
</dbReference>
<keyword evidence="2" id="KW-0963">Cytoplasm</keyword>
<dbReference type="AlphaFoldDB" id="A0A0F9ETD2"/>
<sequence>MEIEIKGASENNLKNIDVKFTDGLTVVTGISGSGKSSLIFNTLYHESNRRLIELFGYSRKWSSQRSSYKLSPAKVASITGLGPAVAVGQNLINRNPSSTLATASGLHPLLRLLYARFGVRKCPNCGADIIVLTQDEILNYLFGIVKEKPRVVYSQLVNNSLGSHKTLLKLLLEQFSLGDLFIDDKKWDGLQLNPNKQHKIFIKLAQIDSSTSFDDVRDIVLKSHLLGSNILQINTGKRVEKVSTVKSCVECGTWLKDIEPKYFHMVCPFCKRKGCKQCNNTGIHPFASSVFFSGLLITQLLTYSVKEALKLFEDTKILASTNRLLSEIIKRLTALKDVGLGYLTLNRSSPTLSRGESQRVRIALTLINQLEDVLHILDEPTIGQHVTNIIKFLPIFHKMPGPVIFVEHDRIAA</sequence>
<evidence type="ECO:0000256" key="8">
    <source>
        <dbReference type="ARBA" id="ARBA00022881"/>
    </source>
</evidence>
<dbReference type="GO" id="GO:0006281">
    <property type="term" value="P:DNA repair"/>
    <property type="evidence" value="ECO:0007669"/>
    <property type="project" value="UniProtKB-KW"/>
</dbReference>
<dbReference type="PANTHER" id="PTHR43152">
    <property type="entry name" value="UVRABC SYSTEM PROTEIN A"/>
    <property type="match status" value="1"/>
</dbReference>
<comment type="subcellular location">
    <subcellularLocation>
        <location evidence="1">Cytoplasm</location>
    </subcellularLocation>
</comment>
<keyword evidence="3" id="KW-0677">Repeat</keyword>
<evidence type="ECO:0000256" key="4">
    <source>
        <dbReference type="ARBA" id="ARBA00022741"/>
    </source>
</evidence>
<dbReference type="PANTHER" id="PTHR43152:SF2">
    <property type="entry name" value="DRUG RESISTANCE ABC TRANSPORTER"/>
    <property type="match status" value="1"/>
</dbReference>
<dbReference type="GO" id="GO:0005737">
    <property type="term" value="C:cytoplasm"/>
    <property type="evidence" value="ECO:0007669"/>
    <property type="project" value="UniProtKB-SubCell"/>
</dbReference>
<evidence type="ECO:0000256" key="1">
    <source>
        <dbReference type="ARBA" id="ARBA00004496"/>
    </source>
</evidence>
<feature type="non-terminal residue" evidence="11">
    <location>
        <position position="413"/>
    </location>
</feature>
<keyword evidence="8" id="KW-0267">Excision nuclease</keyword>
<reference evidence="11" key="1">
    <citation type="journal article" date="2015" name="Nature">
        <title>Complex archaea that bridge the gap between prokaryotes and eukaryotes.</title>
        <authorList>
            <person name="Spang A."/>
            <person name="Saw J.H."/>
            <person name="Jorgensen S.L."/>
            <person name="Zaremba-Niedzwiedzka K."/>
            <person name="Martijn J."/>
            <person name="Lind A.E."/>
            <person name="van Eijk R."/>
            <person name="Schleper C."/>
            <person name="Guy L."/>
            <person name="Ettema T.J."/>
        </authorList>
    </citation>
    <scope>NUCLEOTIDE SEQUENCE</scope>
</reference>
<evidence type="ECO:0000256" key="5">
    <source>
        <dbReference type="ARBA" id="ARBA00022763"/>
    </source>
</evidence>
<keyword evidence="9" id="KW-0238">DNA-binding</keyword>
<evidence type="ECO:0000256" key="2">
    <source>
        <dbReference type="ARBA" id="ARBA00022490"/>
    </source>
</evidence>
<name>A0A0F9ETD2_9ZZZZ</name>
<evidence type="ECO:0000256" key="10">
    <source>
        <dbReference type="ARBA" id="ARBA00023204"/>
    </source>
</evidence>
<gene>
    <name evidence="11" type="ORF">LCGC14_2327900</name>
</gene>
<proteinExistence type="predicted"/>
<dbReference type="SUPFAM" id="SSF52540">
    <property type="entry name" value="P-loop containing nucleoside triphosphate hydrolases"/>
    <property type="match status" value="1"/>
</dbReference>
<organism evidence="11">
    <name type="scientific">marine sediment metagenome</name>
    <dbReference type="NCBI Taxonomy" id="412755"/>
    <lineage>
        <taxon>unclassified sequences</taxon>
        <taxon>metagenomes</taxon>
        <taxon>ecological metagenomes</taxon>
    </lineage>
</organism>
<evidence type="ECO:0000256" key="3">
    <source>
        <dbReference type="ARBA" id="ARBA00022737"/>
    </source>
</evidence>
<evidence type="ECO:0000313" key="11">
    <source>
        <dbReference type="EMBL" id="KKL48200.1"/>
    </source>
</evidence>
<evidence type="ECO:0000256" key="7">
    <source>
        <dbReference type="ARBA" id="ARBA00022840"/>
    </source>
</evidence>
<dbReference type="Gene3D" id="3.40.50.300">
    <property type="entry name" value="P-loop containing nucleotide triphosphate hydrolases"/>
    <property type="match status" value="2"/>
</dbReference>
<comment type="caution">
    <text evidence="11">The sequence shown here is derived from an EMBL/GenBank/DDBJ whole genome shotgun (WGS) entry which is preliminary data.</text>
</comment>
<keyword evidence="10" id="KW-0234">DNA repair</keyword>
<dbReference type="EMBL" id="LAZR01033398">
    <property type="protein sequence ID" value="KKL48200.1"/>
    <property type="molecule type" value="Genomic_DNA"/>
</dbReference>
<keyword evidence="7" id="KW-0067">ATP-binding</keyword>
<keyword evidence="6" id="KW-0228">DNA excision</keyword>
<evidence type="ECO:0000256" key="6">
    <source>
        <dbReference type="ARBA" id="ARBA00022769"/>
    </source>
</evidence>
<dbReference type="Gene3D" id="1.10.8.280">
    <property type="entry name" value="ABC transporter ATPase domain-like"/>
    <property type="match status" value="1"/>
</dbReference>